<gene>
    <name evidence="2" type="ORF">A3F29_03940</name>
</gene>
<dbReference type="InterPro" id="IPR029044">
    <property type="entry name" value="Nucleotide-diphossugar_trans"/>
</dbReference>
<dbReference type="Gene3D" id="3.90.550.10">
    <property type="entry name" value="Spore Coat Polysaccharide Biosynthesis Protein SpsA, Chain A"/>
    <property type="match status" value="1"/>
</dbReference>
<sequence>MLSVVIPVYNEKKTIEKVIDKIMSLTYIEKEIVVVDDASKDGTPQILESVKSKYPEIKVLFKKVNEGKGAALRDGFRISTGDYVIVQDADLEYDPSEYKKLLDALNIEKTDVVYGSRFSGTYEDMSNLHYIGNKVLTLITNVLFGVLLTDMETCYKLIPGNFARKVKINSKGFNFEPEITAKILKSGLRIREVPISYKGRSKKDGKHITWKDGISALLTLIKFRIIN</sequence>
<organism evidence="2 3">
    <name type="scientific">Candidatus Roizmanbacteria bacterium RIFCSPHIGHO2_12_FULL_33_9</name>
    <dbReference type="NCBI Taxonomy" id="1802045"/>
    <lineage>
        <taxon>Bacteria</taxon>
        <taxon>Candidatus Roizmaniibacteriota</taxon>
    </lineage>
</organism>
<evidence type="ECO:0000259" key="1">
    <source>
        <dbReference type="Pfam" id="PF00535"/>
    </source>
</evidence>
<evidence type="ECO:0000313" key="3">
    <source>
        <dbReference type="Proteomes" id="UP000177199"/>
    </source>
</evidence>
<reference evidence="2 3" key="1">
    <citation type="journal article" date="2016" name="Nat. Commun.">
        <title>Thousands of microbial genomes shed light on interconnected biogeochemical processes in an aquifer system.</title>
        <authorList>
            <person name="Anantharaman K."/>
            <person name="Brown C.T."/>
            <person name="Hug L.A."/>
            <person name="Sharon I."/>
            <person name="Castelle C.J."/>
            <person name="Probst A.J."/>
            <person name="Thomas B.C."/>
            <person name="Singh A."/>
            <person name="Wilkins M.J."/>
            <person name="Karaoz U."/>
            <person name="Brodie E.L."/>
            <person name="Williams K.H."/>
            <person name="Hubbard S.S."/>
            <person name="Banfield J.F."/>
        </authorList>
    </citation>
    <scope>NUCLEOTIDE SEQUENCE [LARGE SCALE GENOMIC DNA]</scope>
</reference>
<comment type="caution">
    <text evidence="2">The sequence shown here is derived from an EMBL/GenBank/DDBJ whole genome shotgun (WGS) entry which is preliminary data.</text>
</comment>
<evidence type="ECO:0000313" key="2">
    <source>
        <dbReference type="EMBL" id="OGK31046.1"/>
    </source>
</evidence>
<proteinExistence type="predicted"/>
<protein>
    <submittedName>
        <fullName evidence="2">Glycosyl transferase</fullName>
    </submittedName>
</protein>
<dbReference type="SUPFAM" id="SSF53448">
    <property type="entry name" value="Nucleotide-diphospho-sugar transferases"/>
    <property type="match status" value="1"/>
</dbReference>
<feature type="domain" description="Glycosyltransferase 2-like" evidence="1">
    <location>
        <begin position="3"/>
        <end position="132"/>
    </location>
</feature>
<dbReference type="CDD" id="cd04179">
    <property type="entry name" value="DPM_DPG-synthase_like"/>
    <property type="match status" value="1"/>
</dbReference>
<dbReference type="InterPro" id="IPR050256">
    <property type="entry name" value="Glycosyltransferase_2"/>
</dbReference>
<dbReference type="AlphaFoldDB" id="A0A1F7HJ88"/>
<dbReference type="PANTHER" id="PTHR48090">
    <property type="entry name" value="UNDECAPRENYL-PHOSPHATE 4-DEOXY-4-FORMAMIDO-L-ARABINOSE TRANSFERASE-RELATED"/>
    <property type="match status" value="1"/>
</dbReference>
<dbReference type="InterPro" id="IPR001173">
    <property type="entry name" value="Glyco_trans_2-like"/>
</dbReference>
<dbReference type="GO" id="GO:0016740">
    <property type="term" value="F:transferase activity"/>
    <property type="evidence" value="ECO:0007669"/>
    <property type="project" value="UniProtKB-KW"/>
</dbReference>
<keyword evidence="2" id="KW-0808">Transferase</keyword>
<dbReference type="EMBL" id="MFZV01000030">
    <property type="protein sequence ID" value="OGK31046.1"/>
    <property type="molecule type" value="Genomic_DNA"/>
</dbReference>
<dbReference type="Pfam" id="PF00535">
    <property type="entry name" value="Glycos_transf_2"/>
    <property type="match status" value="1"/>
</dbReference>
<dbReference type="PANTHER" id="PTHR48090:SF7">
    <property type="entry name" value="RFBJ PROTEIN"/>
    <property type="match status" value="1"/>
</dbReference>
<name>A0A1F7HJ88_9BACT</name>
<accession>A0A1F7HJ88</accession>
<dbReference type="Proteomes" id="UP000177199">
    <property type="component" value="Unassembled WGS sequence"/>
</dbReference>